<comment type="caution">
    <text evidence="1">The sequence shown here is derived from an EMBL/GenBank/DDBJ whole genome shotgun (WGS) entry which is preliminary data.</text>
</comment>
<dbReference type="AlphaFoldDB" id="A0AAV0B445"/>
<dbReference type="Proteomes" id="UP001153365">
    <property type="component" value="Unassembled WGS sequence"/>
</dbReference>
<sequence>LKLIRSGEMITVIKGYNPRADKEVLAAQRKQTSSKSKGKVFFARDQLENLRKIEGERVEASRMKMMEMEVK</sequence>
<keyword evidence="2" id="KW-1185">Reference proteome</keyword>
<evidence type="ECO:0000313" key="1">
    <source>
        <dbReference type="EMBL" id="CAH7677204.1"/>
    </source>
</evidence>
<proteinExistence type="predicted"/>
<feature type="non-terminal residue" evidence="1">
    <location>
        <position position="71"/>
    </location>
</feature>
<gene>
    <name evidence="1" type="ORF">PPACK8108_LOCUS12348</name>
</gene>
<feature type="non-terminal residue" evidence="1">
    <location>
        <position position="1"/>
    </location>
</feature>
<evidence type="ECO:0000313" key="2">
    <source>
        <dbReference type="Proteomes" id="UP001153365"/>
    </source>
</evidence>
<reference evidence="1" key="1">
    <citation type="submission" date="2022-06" db="EMBL/GenBank/DDBJ databases">
        <authorList>
            <consortium name="SYNGENTA / RWTH Aachen University"/>
        </authorList>
    </citation>
    <scope>NUCLEOTIDE SEQUENCE</scope>
</reference>
<dbReference type="EMBL" id="CALTRL010002954">
    <property type="protein sequence ID" value="CAH7677204.1"/>
    <property type="molecule type" value="Genomic_DNA"/>
</dbReference>
<name>A0AAV0B445_PHAPC</name>
<protein>
    <submittedName>
        <fullName evidence="1">Uncharacterized protein</fullName>
    </submittedName>
</protein>
<accession>A0AAV0B445</accession>
<organism evidence="1 2">
    <name type="scientific">Phakopsora pachyrhizi</name>
    <name type="common">Asian soybean rust disease fungus</name>
    <dbReference type="NCBI Taxonomy" id="170000"/>
    <lineage>
        <taxon>Eukaryota</taxon>
        <taxon>Fungi</taxon>
        <taxon>Dikarya</taxon>
        <taxon>Basidiomycota</taxon>
        <taxon>Pucciniomycotina</taxon>
        <taxon>Pucciniomycetes</taxon>
        <taxon>Pucciniales</taxon>
        <taxon>Phakopsoraceae</taxon>
        <taxon>Phakopsora</taxon>
    </lineage>
</organism>